<gene>
    <name evidence="1" type="ORF">BS47DRAFT_1354565</name>
</gene>
<dbReference type="AlphaFoldDB" id="A0A9P6AGJ3"/>
<comment type="caution">
    <text evidence="1">The sequence shown here is derived from an EMBL/GenBank/DDBJ whole genome shotgun (WGS) entry which is preliminary data.</text>
</comment>
<organism evidence="1 2">
    <name type="scientific">Hydnum rufescens UP504</name>
    <dbReference type="NCBI Taxonomy" id="1448309"/>
    <lineage>
        <taxon>Eukaryota</taxon>
        <taxon>Fungi</taxon>
        <taxon>Dikarya</taxon>
        <taxon>Basidiomycota</taxon>
        <taxon>Agaricomycotina</taxon>
        <taxon>Agaricomycetes</taxon>
        <taxon>Cantharellales</taxon>
        <taxon>Hydnaceae</taxon>
        <taxon>Hydnum</taxon>
    </lineage>
</organism>
<proteinExistence type="predicted"/>
<sequence length="52" mass="5862">MHPLLITRSTRPSSLFVKNNADYRKVPRPHFSKVTKGCLQLLTKAKVGNQAI</sequence>
<name>A0A9P6AGJ3_9AGAM</name>
<reference evidence="1" key="1">
    <citation type="journal article" date="2020" name="Nat. Commun.">
        <title>Large-scale genome sequencing of mycorrhizal fungi provides insights into the early evolution of symbiotic traits.</title>
        <authorList>
            <person name="Miyauchi S."/>
            <person name="Kiss E."/>
            <person name="Kuo A."/>
            <person name="Drula E."/>
            <person name="Kohler A."/>
            <person name="Sanchez-Garcia M."/>
            <person name="Morin E."/>
            <person name="Andreopoulos B."/>
            <person name="Barry K.W."/>
            <person name="Bonito G."/>
            <person name="Buee M."/>
            <person name="Carver A."/>
            <person name="Chen C."/>
            <person name="Cichocki N."/>
            <person name="Clum A."/>
            <person name="Culley D."/>
            <person name="Crous P.W."/>
            <person name="Fauchery L."/>
            <person name="Girlanda M."/>
            <person name="Hayes R.D."/>
            <person name="Keri Z."/>
            <person name="LaButti K."/>
            <person name="Lipzen A."/>
            <person name="Lombard V."/>
            <person name="Magnuson J."/>
            <person name="Maillard F."/>
            <person name="Murat C."/>
            <person name="Nolan M."/>
            <person name="Ohm R.A."/>
            <person name="Pangilinan J."/>
            <person name="Pereira M.F."/>
            <person name="Perotto S."/>
            <person name="Peter M."/>
            <person name="Pfister S."/>
            <person name="Riley R."/>
            <person name="Sitrit Y."/>
            <person name="Stielow J.B."/>
            <person name="Szollosi G."/>
            <person name="Zifcakova L."/>
            <person name="Stursova M."/>
            <person name="Spatafora J.W."/>
            <person name="Tedersoo L."/>
            <person name="Vaario L.M."/>
            <person name="Yamada A."/>
            <person name="Yan M."/>
            <person name="Wang P."/>
            <person name="Xu J."/>
            <person name="Bruns T."/>
            <person name="Baldrian P."/>
            <person name="Vilgalys R."/>
            <person name="Dunand C."/>
            <person name="Henrissat B."/>
            <person name="Grigoriev I.V."/>
            <person name="Hibbett D."/>
            <person name="Nagy L.G."/>
            <person name="Martin F.M."/>
        </authorList>
    </citation>
    <scope>NUCLEOTIDE SEQUENCE</scope>
    <source>
        <strain evidence="1">UP504</strain>
    </source>
</reference>
<accession>A0A9P6AGJ3</accession>
<dbReference type="Proteomes" id="UP000886523">
    <property type="component" value="Unassembled WGS sequence"/>
</dbReference>
<dbReference type="EMBL" id="MU129184">
    <property type="protein sequence ID" value="KAF9504930.1"/>
    <property type="molecule type" value="Genomic_DNA"/>
</dbReference>
<evidence type="ECO:0000313" key="1">
    <source>
        <dbReference type="EMBL" id="KAF9504930.1"/>
    </source>
</evidence>
<protein>
    <submittedName>
        <fullName evidence="1">Uncharacterized protein</fullName>
    </submittedName>
</protein>
<keyword evidence="2" id="KW-1185">Reference proteome</keyword>
<evidence type="ECO:0000313" key="2">
    <source>
        <dbReference type="Proteomes" id="UP000886523"/>
    </source>
</evidence>